<keyword evidence="10 13" id="KW-0496">Mitochondrion</keyword>
<dbReference type="AlphaFoldDB" id="A0A343B6V0"/>
<evidence type="ECO:0000256" key="8">
    <source>
        <dbReference type="ARBA" id="ARBA00022989"/>
    </source>
</evidence>
<organism evidence="15">
    <name type="scientific">Zeugodacus depressus</name>
    <name type="common">Pumpkin fruit fly</name>
    <name type="synonym">Bactrocera depressa</name>
    <dbReference type="NCBI Taxonomy" id="187318"/>
    <lineage>
        <taxon>Eukaryota</taxon>
        <taxon>Metazoa</taxon>
        <taxon>Ecdysozoa</taxon>
        <taxon>Arthropoda</taxon>
        <taxon>Hexapoda</taxon>
        <taxon>Insecta</taxon>
        <taxon>Pterygota</taxon>
        <taxon>Neoptera</taxon>
        <taxon>Endopterygota</taxon>
        <taxon>Diptera</taxon>
        <taxon>Brachycera</taxon>
        <taxon>Muscomorpha</taxon>
        <taxon>Tephritoidea</taxon>
        <taxon>Tephritidae</taxon>
        <taxon>Zeugodacus</taxon>
        <taxon>Paradacus</taxon>
    </lineage>
</organism>
<keyword evidence="8 14" id="KW-1133">Transmembrane helix</keyword>
<keyword evidence="4 13" id="KW-0813">Transport</keyword>
<keyword evidence="6 13" id="KW-0812">Transmembrane</keyword>
<feature type="transmembrane region" description="Helical" evidence="14">
    <location>
        <begin position="6"/>
        <end position="29"/>
    </location>
</feature>
<evidence type="ECO:0000256" key="1">
    <source>
        <dbReference type="ARBA" id="ARBA00004304"/>
    </source>
</evidence>
<proteinExistence type="inferred from homology"/>
<dbReference type="GeneID" id="79023726"/>
<dbReference type="CTD" id="4509"/>
<keyword evidence="5 13" id="KW-0138">CF(0)</keyword>
<evidence type="ECO:0000256" key="9">
    <source>
        <dbReference type="ARBA" id="ARBA00023065"/>
    </source>
</evidence>
<dbReference type="RefSeq" id="YP_010693142.1">
    <property type="nucleotide sequence ID" value="NC_071732.1"/>
</dbReference>
<sequence length="53" mass="6265">MPQMAPISWLSLFIIFSITFILFSMMNYYSTLPQTPKSQVSKSYLSTPLNWKW</sequence>
<geneLocation type="mitochondrion" evidence="15"/>
<dbReference type="GO" id="GO:0045259">
    <property type="term" value="C:proton-transporting ATP synthase complex"/>
    <property type="evidence" value="ECO:0007669"/>
    <property type="project" value="UniProtKB-KW"/>
</dbReference>
<dbReference type="EMBL" id="KY131831">
    <property type="protein sequence ID" value="AQT19243.1"/>
    <property type="molecule type" value="Genomic_DNA"/>
</dbReference>
<evidence type="ECO:0000256" key="2">
    <source>
        <dbReference type="ARBA" id="ARBA00008892"/>
    </source>
</evidence>
<evidence type="ECO:0000256" key="3">
    <source>
        <dbReference type="ARBA" id="ARBA00011291"/>
    </source>
</evidence>
<comment type="similarity">
    <text evidence="2 13">Belongs to the ATPase protein 8 family.</text>
</comment>
<evidence type="ECO:0000256" key="13">
    <source>
        <dbReference type="RuleBase" id="RU003661"/>
    </source>
</evidence>
<evidence type="ECO:0000256" key="7">
    <source>
        <dbReference type="ARBA" id="ARBA00022781"/>
    </source>
</evidence>
<evidence type="ECO:0000256" key="6">
    <source>
        <dbReference type="ARBA" id="ARBA00022692"/>
    </source>
</evidence>
<evidence type="ECO:0000256" key="12">
    <source>
        <dbReference type="ARBA" id="ARBA00024864"/>
    </source>
</evidence>
<dbReference type="GO" id="GO:0031966">
    <property type="term" value="C:mitochondrial membrane"/>
    <property type="evidence" value="ECO:0007669"/>
    <property type="project" value="UniProtKB-SubCell"/>
</dbReference>
<gene>
    <name evidence="15" type="primary">ATP8</name>
</gene>
<name>A0A343B6V0_ZEUDE</name>
<keyword evidence="7 13" id="KW-0375">Hydrogen ion transport</keyword>
<comment type="subunit">
    <text evidence="3">F-type ATPases have 2 components, CF(1) - the catalytic core - and CF(0) - the membrane proton channel.</text>
</comment>
<accession>A0A343B6V0</accession>
<dbReference type="InterPro" id="IPR001421">
    <property type="entry name" value="ATP8_metazoa"/>
</dbReference>
<dbReference type="GO" id="GO:0015986">
    <property type="term" value="P:proton motive force-driven ATP synthesis"/>
    <property type="evidence" value="ECO:0007669"/>
    <property type="project" value="InterPro"/>
</dbReference>
<evidence type="ECO:0000256" key="10">
    <source>
        <dbReference type="ARBA" id="ARBA00023128"/>
    </source>
</evidence>
<reference evidence="15" key="1">
    <citation type="journal article" date="2017" name="Mitochondrial DNA Part B Resour">
        <title>Complete mitochondrial genome of the pumpkin fruit fly, Bactrocera depressa (Diptera: Tephritidae).</title>
        <authorList>
            <person name="Jeong S.Y."/>
            <person name="Kim M.J."/>
            <person name="Kim J.S."/>
            <person name="Kim I."/>
        </authorList>
    </citation>
    <scope>NUCLEOTIDE SEQUENCE</scope>
</reference>
<keyword evidence="9 13" id="KW-0406">Ion transport</keyword>
<evidence type="ECO:0000256" key="5">
    <source>
        <dbReference type="ARBA" id="ARBA00022547"/>
    </source>
</evidence>
<protein>
    <recommendedName>
        <fullName evidence="13">ATP synthase complex subunit 8</fullName>
    </recommendedName>
</protein>
<evidence type="ECO:0000313" key="15">
    <source>
        <dbReference type="EMBL" id="AQT19243.1"/>
    </source>
</evidence>
<evidence type="ECO:0000256" key="14">
    <source>
        <dbReference type="SAM" id="Phobius"/>
    </source>
</evidence>
<comment type="function">
    <text evidence="12">Mitochondrial membrane ATP synthase (F(1)F(0) ATP synthase or Complex V) produces ATP from ADP in the presence of a proton gradient across the membrane which is generated by electron transport complexes of the respiratory chain. F-type ATPases consist of two structural domains, F(1) - containing the extramembraneous catalytic core and F(0) - containing the membrane proton channel, linked together by a central stalk and a peripheral stalk. During catalysis, ATP synthesis in the catalytic domain of F(1) is coupled via a rotary mechanism of the central stalk subunits to proton translocation. Part of the complex F(0) domain. Minor subunit located with subunit a in the membrane.</text>
</comment>
<dbReference type="Pfam" id="PF00895">
    <property type="entry name" value="ATP-synt_8"/>
    <property type="match status" value="1"/>
</dbReference>
<evidence type="ECO:0000256" key="11">
    <source>
        <dbReference type="ARBA" id="ARBA00023136"/>
    </source>
</evidence>
<dbReference type="GO" id="GO:0015078">
    <property type="term" value="F:proton transmembrane transporter activity"/>
    <property type="evidence" value="ECO:0007669"/>
    <property type="project" value="InterPro"/>
</dbReference>
<evidence type="ECO:0000256" key="4">
    <source>
        <dbReference type="ARBA" id="ARBA00022448"/>
    </source>
</evidence>
<comment type="subcellular location">
    <subcellularLocation>
        <location evidence="1 13">Mitochondrion membrane</location>
        <topology evidence="1 13">Single-pass membrane protein</topology>
    </subcellularLocation>
</comment>
<keyword evidence="11 14" id="KW-0472">Membrane</keyword>